<dbReference type="GeneID" id="19012646"/>
<feature type="region of interest" description="Disordered" evidence="1">
    <location>
        <begin position="68"/>
        <end position="88"/>
    </location>
</feature>
<organism evidence="4 5">
    <name type="scientific">Bathycoccus prasinos</name>
    <dbReference type="NCBI Taxonomy" id="41875"/>
    <lineage>
        <taxon>Eukaryota</taxon>
        <taxon>Viridiplantae</taxon>
        <taxon>Chlorophyta</taxon>
        <taxon>Mamiellophyceae</taxon>
        <taxon>Mamiellales</taxon>
        <taxon>Bathycoccaceae</taxon>
        <taxon>Bathycoccus</taxon>
    </lineage>
</organism>
<evidence type="ECO:0000256" key="2">
    <source>
        <dbReference type="SAM" id="Phobius"/>
    </source>
</evidence>
<gene>
    <name evidence="4" type="ordered locus">Bathy12g00700</name>
</gene>
<dbReference type="EMBL" id="FO082267">
    <property type="protein sequence ID" value="CCO19090.1"/>
    <property type="molecule type" value="Genomic_DNA"/>
</dbReference>
<reference evidence="4 5" key="1">
    <citation type="submission" date="2011-10" db="EMBL/GenBank/DDBJ databases">
        <authorList>
            <person name="Genoscope - CEA"/>
        </authorList>
    </citation>
    <scope>NUCLEOTIDE SEQUENCE [LARGE SCALE GENOMIC DNA]</scope>
    <source>
        <strain evidence="4 5">RCC 1105</strain>
    </source>
</reference>
<evidence type="ECO:0000313" key="4">
    <source>
        <dbReference type="EMBL" id="CCO19090.1"/>
    </source>
</evidence>
<name>K8F2P5_9CHLO</name>
<keyword evidence="3" id="KW-0732">Signal</keyword>
<feature type="chain" id="PRO_5003917816" evidence="3">
    <location>
        <begin position="19"/>
        <end position="1169"/>
    </location>
</feature>
<dbReference type="KEGG" id="bpg:Bathy12g00700"/>
<feature type="compositionally biased region" description="Basic residues" evidence="1">
    <location>
        <begin position="1142"/>
        <end position="1151"/>
    </location>
</feature>
<feature type="transmembrane region" description="Helical" evidence="2">
    <location>
        <begin position="1090"/>
        <end position="1113"/>
    </location>
</feature>
<dbReference type="Proteomes" id="UP000198341">
    <property type="component" value="Chromosome 12"/>
</dbReference>
<dbReference type="RefSeq" id="XP_007509975.1">
    <property type="nucleotide sequence ID" value="XM_007509913.1"/>
</dbReference>
<dbReference type="AlphaFoldDB" id="K8F2P5"/>
<keyword evidence="5" id="KW-1185">Reference proteome</keyword>
<feature type="signal peptide" evidence="3">
    <location>
        <begin position="1"/>
        <end position="18"/>
    </location>
</feature>
<proteinExistence type="predicted"/>
<evidence type="ECO:0000256" key="1">
    <source>
        <dbReference type="SAM" id="MobiDB-lite"/>
    </source>
</evidence>
<accession>K8F2P5</accession>
<keyword evidence="2" id="KW-0812">Transmembrane</keyword>
<keyword evidence="2" id="KW-0472">Membrane</keyword>
<feature type="compositionally biased region" description="Acidic residues" evidence="1">
    <location>
        <begin position="1158"/>
        <end position="1169"/>
    </location>
</feature>
<evidence type="ECO:0000256" key="3">
    <source>
        <dbReference type="SAM" id="SignalP"/>
    </source>
</evidence>
<keyword evidence="2" id="KW-1133">Transmembrane helix</keyword>
<dbReference type="eggNOG" id="ENOG502T04W">
    <property type="taxonomic scope" value="Eukaryota"/>
</dbReference>
<feature type="region of interest" description="Disordered" evidence="1">
    <location>
        <begin position="1139"/>
        <end position="1169"/>
    </location>
</feature>
<protein>
    <submittedName>
        <fullName evidence="4">Uncharacterized protein</fullName>
    </submittedName>
</protein>
<evidence type="ECO:0000313" key="5">
    <source>
        <dbReference type="Proteomes" id="UP000198341"/>
    </source>
</evidence>
<sequence>MHTSRLFMLSLFSILTTQRNYFFASARYSYYTGRSVNRSFVVSEYAFSREECERNVFFMDDFDRNNDNNNSSSSSIDDDDDETNRTISSSSFGTLGRFWPPKESLDEKDDSLYHKRWCSEGTSGVTFSSKTKEYVSSFSSSSFFSSTRTKSNSTMDVIFDAKSRASEAKAFSVEFWITPRLQKLDGFTGRHFTPFFTLETPKKNETFNPYAWTSAFDCTDEFDFALYIGTDFSVGFRSREPIAIYPTLVAETCASVITKPSAFVANAVNHFVLTASFSDDDEENALGKNRISCYANGTKIVDEVIGDVLVDDNGKRKFPFANAWQETSAPYFGSTSANNAHDSSDDTWEWTNTVHAFAMYDKKISDEEITLNFHAGLPNAAPLAVDVNVTINEDVKEAKIVLQYADDDYYNATITPTSGSALNHTISSVKHAFSILTLPKIGVLKAIPIGDANNDDTNYTNGDDADSSMQTADEAAAIPVTRVPFKCFGNAVFYTPEPNDHSWIHDSNELTTLELYASFSFKATETSLLNEFETVDSLNQGLVSIFVSPVNDAPSGVFHVVEYFGREEGKSFQIEFRDDDEYISKIEVSRMPTIGKVRLSSASSSPENTKTLNLGDIIDVTSEAESLTYRLDDVVNFVPSIIEEKKEYLSDFFSYYVYDKYDEKAVNETKVEFRVQSPVRRMPPSSFSSVKETKENVPLEFTIDVLRLDCKDNATEAIVETLPTNGTVYLIRTPAISTSSVVAEEDKRKTPLKENDVVRLEHTYMITTTEDAEGQDGIERCVAFANLLFVPDDFYFNAPNVDIFGDAVSTTTRYASLRPPLLLSFSARDILDGWIVPSVLNVSFTVTADVPHAPAKFRNISMDASASALPPSPSPSYLLRVDSNETHINDSSSTFLLPTGGYLKFYKAFEYDLYPDYDSVFGVAVTIKSINPSNAAFLANVSVAFPSEHEDAVKLNTSSIVVTKWLRNQIRIAGPPSAVRDIFFHYVLYDAKTMKKTPRVVRDTLELTLEYGFVKLYNAKKMNETINAKYDWKHDSCRIQQQETTPSDATKPCTSIAHVNIEAIAYPSSYDSLTQETSAKDSNAVSQKSLFISGLFQGAVAGIVLLGLWKYLFKKLLSATKWLFCCLFCCRLRPPLSASERRRSRRSRRPTNRKEADSDSDSDSDSNPV</sequence>